<evidence type="ECO:0000256" key="3">
    <source>
        <dbReference type="ARBA" id="ARBA00023004"/>
    </source>
</evidence>
<feature type="domain" description="ATPase BadF/BadG/BcrA/BcrD type" evidence="5">
    <location>
        <begin position="8"/>
        <end position="221"/>
    </location>
</feature>
<dbReference type="Pfam" id="PF09989">
    <property type="entry name" value="DUF2229"/>
    <property type="match status" value="1"/>
</dbReference>
<keyword evidence="2" id="KW-0479">Metal-binding</keyword>
<evidence type="ECO:0000259" key="6">
    <source>
        <dbReference type="Pfam" id="PF09989"/>
    </source>
</evidence>
<dbReference type="NCBIfam" id="TIGR00241">
    <property type="entry name" value="CoA_E_activ"/>
    <property type="match status" value="1"/>
</dbReference>
<keyword evidence="8" id="KW-1185">Reference proteome</keyword>
<dbReference type="InterPro" id="IPR051805">
    <property type="entry name" value="Dehydratase_Activator_Redct"/>
</dbReference>
<dbReference type="CDD" id="cd24034">
    <property type="entry name" value="ASKHA_NBD_O66634-like_rpt1"/>
    <property type="match status" value="1"/>
</dbReference>
<name>A0AA36Y5H6_9FIRM</name>
<dbReference type="Proteomes" id="UP000018466">
    <property type="component" value="Unassembled WGS sequence"/>
</dbReference>
<sequence>MDKKQYRLGIDIGSTTVKIAILDEKNEVLFSDYQRHFANIQETLARLLVEAREKLGEIDLVPMITGSGGLTLATHLHVTFVQEVVAVATALKAIAPKTDVAIELGGEDAKIIYFTGGIDQRMNGICAGGTGSFIDQMASLLQTDASGLNDYAKNYKAIYPIAARCGVFAKSDIQPLINEGATREDLAASIFQAVVNQTISGLACGKPIRGHVAFLGGPLHFLPELKNAFIRTLRLTDEYIIDPDNSHLFAAIGSAMSAEQQEGVEITALITRLQKGVSMDHEVQRLAPLFRNEEEYREFEARHTGHSVKSGDFESYEGKIFLGIDAGSTTTKIALIGEDGQLLYKFYSSNEGSPLTTAIRAVEEIQKRMNPNAEIVYSCSTGYGEALLKAAFQLDEGEVETISHYYAAAFFEPDVDCILDIGGQDMKCIRIKDHTVDSVQLNEACSAGCGSFIETFAKSLGYSVQDFAKEALFAKNPVDLGTRCTVFMNSNVKQAQKEGATVADISAGLAYSVIKNALFKVIKIADASSLGKHIVVQGGTFYNDAVLRAFERTAECECVRPDIAGIMGAFGAALIARERWEHQPTTMLPLDKIIALQYKTAMTRCQGCNNKCVLTVNQFGGGRRFISGNRCERGLGLDRKKKEVPNLFDYKMHRLFDIETLSEDQAPRGTIGIPRVLNLYENYPFWAVFFRELGFRVVLSPVSTRKIYELGIESIPSESECYPAKITHGHVSWLIKNGIKTIFYPCIPYERDEENGAGNHYNCPIVTSYAENIKNNVEELETEHVRFLSPFMAFTNEKILTAQLEKIMQQEFDIPAAETRAAAHAGWGELIQAKKDVEAEGERAVQWCKDNKKHGIVLAGRPYHIDPEIHHGIPDMIAGFGLAVLTEDSVSHLGKVERPVVVSDQWMYHSRLYAAASFVKNTDELDLVQLNSFGCGLDAVTTDQVSDILTGSDKIYTVLKIDEVNNLGAARIRIRSLIAALRVRDRKHYQRTVKSAAYDRVLFTKQMKKDNYTILCPQMSPIHFDLLAPAISAFGYNVVLLDNDDRRAVDMGLKYVNNDACFPSLCTIGQVMDALLSGKYDLNRTAIFMSQTGGGCRASNYIGFIRRALEKAGMGHIPVISVNVGNMEQNPGFKVTIPMAIKAIQATVYGDVMMRCLYATRPYEKVPGSAEQLHKKWRAICTKAVSKRNPAMNEYRRIVRAIVKDFDELPRRPVKKPRVGVVGEILVKFSPLANNHIVDLLEREGAEAVMPDLLDFMYYSFYNLNFKAENLGFSKKGAFLCNVGIKLMDWFRADAKVALRKSKHFTEPGDIRHMAEMSSKFVSLGNMTGEGWFLTGEMLELIESGVKNIVCTQPFGCLPNHVVGKGVIKQLRASYPDANIIAVDYDPGASEVNQLNRIKLMLAMAQKNLQGGSCATGAESHEEHTSSCGCGCGGHSDNHSGGSCGCSHCG</sequence>
<dbReference type="InterPro" id="IPR018709">
    <property type="entry name" value="CoA_activase_DUF2229"/>
</dbReference>
<evidence type="ECO:0000256" key="1">
    <source>
        <dbReference type="ARBA" id="ARBA00001966"/>
    </source>
</evidence>
<dbReference type="SUPFAM" id="SSF53067">
    <property type="entry name" value="Actin-like ATPase domain"/>
    <property type="match status" value="2"/>
</dbReference>
<evidence type="ECO:0000256" key="4">
    <source>
        <dbReference type="ARBA" id="ARBA00023014"/>
    </source>
</evidence>
<dbReference type="GeneID" id="86940599"/>
<protein>
    <submittedName>
        <fullName evidence="7">CoA-substrate-specific enzyme activase</fullName>
    </submittedName>
</protein>
<dbReference type="InterPro" id="IPR043129">
    <property type="entry name" value="ATPase_NBD"/>
</dbReference>
<gene>
    <name evidence="7" type="ORF">HMPREF9623_00825</name>
</gene>
<organism evidence="7 8">
    <name type="scientific">Stomatobaculum longum</name>
    <dbReference type="NCBI Taxonomy" id="796942"/>
    <lineage>
        <taxon>Bacteria</taxon>
        <taxon>Bacillati</taxon>
        <taxon>Bacillota</taxon>
        <taxon>Clostridia</taxon>
        <taxon>Lachnospirales</taxon>
        <taxon>Lachnospiraceae</taxon>
        <taxon>Stomatobaculum</taxon>
    </lineage>
</organism>
<keyword evidence="3" id="KW-0408">Iron</keyword>
<comment type="caution">
    <text evidence="7">The sequence shown here is derived from an EMBL/GenBank/DDBJ whole genome shotgun (WGS) entry which is preliminary data.</text>
</comment>
<dbReference type="GO" id="GO:0046872">
    <property type="term" value="F:metal ion binding"/>
    <property type="evidence" value="ECO:0007669"/>
    <property type="project" value="UniProtKB-KW"/>
</dbReference>
<dbReference type="Gene3D" id="3.30.420.40">
    <property type="match status" value="4"/>
</dbReference>
<comment type="cofactor">
    <cofactor evidence="1">
        <name>[4Fe-4S] cluster</name>
        <dbReference type="ChEBI" id="CHEBI:49883"/>
    </cofactor>
</comment>
<dbReference type="GO" id="GO:0051536">
    <property type="term" value="F:iron-sulfur cluster binding"/>
    <property type="evidence" value="ECO:0007669"/>
    <property type="project" value="UniProtKB-KW"/>
</dbReference>
<dbReference type="InterPro" id="IPR002731">
    <property type="entry name" value="ATPase_BadF"/>
</dbReference>
<feature type="domain" description="DUF2229" evidence="6">
    <location>
        <begin position="670"/>
        <end position="890"/>
    </location>
</feature>
<reference evidence="7 8" key="1">
    <citation type="submission" date="2011-10" db="EMBL/GenBank/DDBJ databases">
        <title>The Genome Sequence of Lachnospiraceae bacterium ACC2.</title>
        <authorList>
            <consortium name="The Broad Institute Genome Sequencing Platform"/>
            <person name="Earl A."/>
            <person name="Ward D."/>
            <person name="Feldgarden M."/>
            <person name="Gevers D."/>
            <person name="Sizova M."/>
            <person name="Hazen A."/>
            <person name="Epstein S."/>
            <person name="Young S.K."/>
            <person name="Zeng Q."/>
            <person name="Gargeya S."/>
            <person name="Fitzgerald M."/>
            <person name="Haas B."/>
            <person name="Abouelleil A."/>
            <person name="Alvarado L."/>
            <person name="Arachchi H.M."/>
            <person name="Berlin A."/>
            <person name="Brown A."/>
            <person name="Chapman S.B."/>
            <person name="Chen Z."/>
            <person name="Dunbar C."/>
            <person name="Freedman E."/>
            <person name="Gearin G."/>
            <person name="Goldberg J."/>
            <person name="Griggs A."/>
            <person name="Gujja S."/>
            <person name="Heiman D."/>
            <person name="Howarth C."/>
            <person name="Larson L."/>
            <person name="Lui A."/>
            <person name="MacDonald P.J.P."/>
            <person name="Montmayeur A."/>
            <person name="Murphy C."/>
            <person name="Neiman D."/>
            <person name="Pearson M."/>
            <person name="Priest M."/>
            <person name="Roberts A."/>
            <person name="Saif S."/>
            <person name="Shea T."/>
            <person name="Shenoy N."/>
            <person name="Sisk P."/>
            <person name="Stolte C."/>
            <person name="Sykes S."/>
            <person name="Wortman J."/>
            <person name="Nusbaum C."/>
            <person name="Birren B."/>
        </authorList>
    </citation>
    <scope>NUCLEOTIDE SEQUENCE [LARGE SCALE GENOMIC DNA]</scope>
    <source>
        <strain evidence="7 8">ACC2</strain>
    </source>
</reference>
<dbReference type="InterPro" id="IPR008275">
    <property type="entry name" value="CoA_E_activase_dom"/>
</dbReference>
<keyword evidence="4" id="KW-0411">Iron-sulfur</keyword>
<dbReference type="Pfam" id="PF01869">
    <property type="entry name" value="BcrAD_BadFG"/>
    <property type="match status" value="2"/>
</dbReference>
<evidence type="ECO:0000259" key="5">
    <source>
        <dbReference type="Pfam" id="PF01869"/>
    </source>
</evidence>
<evidence type="ECO:0000256" key="2">
    <source>
        <dbReference type="ARBA" id="ARBA00022723"/>
    </source>
</evidence>
<dbReference type="CDD" id="cd24035">
    <property type="entry name" value="ASKHA_NBD_O66634-like_rpt2"/>
    <property type="match status" value="1"/>
</dbReference>
<feature type="domain" description="ATPase BadF/BadG/BcrA/BcrD type" evidence="5">
    <location>
        <begin position="322"/>
        <end position="576"/>
    </location>
</feature>
<accession>A0AA36Y5H6</accession>
<evidence type="ECO:0000313" key="7">
    <source>
        <dbReference type="EMBL" id="EHO17226.1"/>
    </source>
</evidence>
<dbReference type="PANTHER" id="PTHR32329">
    <property type="entry name" value="BIFUNCTIONAL PROTEIN [INCLUDES 2-HYDROXYACYL-COA DEHYDRATASE (N-TER) AND ITS ACTIVATOR DOMAIN (C_TERM)-RELATED"/>
    <property type="match status" value="1"/>
</dbReference>
<evidence type="ECO:0000313" key="8">
    <source>
        <dbReference type="Proteomes" id="UP000018466"/>
    </source>
</evidence>
<dbReference type="RefSeq" id="WP_009532658.1">
    <property type="nucleotide sequence ID" value="NZ_CAJPPX010000041.1"/>
</dbReference>
<dbReference type="EMBL" id="AGEL01000006">
    <property type="protein sequence ID" value="EHO17226.1"/>
    <property type="molecule type" value="Genomic_DNA"/>
</dbReference>
<proteinExistence type="predicted"/>
<dbReference type="PANTHER" id="PTHR32329:SF4">
    <property type="entry name" value="ACTIVATOR OF 2-HYDROXYACYL-COA DEHYDRATASE"/>
    <property type="match status" value="1"/>
</dbReference>